<feature type="compositionally biased region" description="Low complexity" evidence="1">
    <location>
        <begin position="261"/>
        <end position="273"/>
    </location>
</feature>
<keyword evidence="3" id="KW-1185">Reference proteome</keyword>
<feature type="compositionally biased region" description="Basic residues" evidence="1">
    <location>
        <begin position="294"/>
        <end position="304"/>
    </location>
</feature>
<reference evidence="4" key="1">
    <citation type="submission" date="2025-08" db="UniProtKB">
        <authorList>
            <consortium name="RefSeq"/>
        </authorList>
    </citation>
    <scope>IDENTIFICATION</scope>
</reference>
<evidence type="ECO:0000313" key="3">
    <source>
        <dbReference type="Proteomes" id="UP000694888"/>
    </source>
</evidence>
<dbReference type="RefSeq" id="XP_005091856.2">
    <property type="nucleotide sequence ID" value="XM_005091799.2"/>
</dbReference>
<evidence type="ECO:0000313" key="4">
    <source>
        <dbReference type="RefSeq" id="XP_005091856.2"/>
    </source>
</evidence>
<dbReference type="GeneID" id="101860953"/>
<evidence type="ECO:0000256" key="1">
    <source>
        <dbReference type="SAM" id="MobiDB-lite"/>
    </source>
</evidence>
<feature type="chain" id="PRO_5046141721" evidence="2">
    <location>
        <begin position="18"/>
        <end position="304"/>
    </location>
</feature>
<proteinExistence type="predicted"/>
<gene>
    <name evidence="4" type="primary">LOC101860953</name>
</gene>
<feature type="region of interest" description="Disordered" evidence="1">
    <location>
        <begin position="241"/>
        <end position="304"/>
    </location>
</feature>
<organism evidence="3 4">
    <name type="scientific">Aplysia californica</name>
    <name type="common">California sea hare</name>
    <dbReference type="NCBI Taxonomy" id="6500"/>
    <lineage>
        <taxon>Eukaryota</taxon>
        <taxon>Metazoa</taxon>
        <taxon>Spiralia</taxon>
        <taxon>Lophotrochozoa</taxon>
        <taxon>Mollusca</taxon>
        <taxon>Gastropoda</taxon>
        <taxon>Heterobranchia</taxon>
        <taxon>Euthyneura</taxon>
        <taxon>Tectipleura</taxon>
        <taxon>Aplysiida</taxon>
        <taxon>Aplysioidea</taxon>
        <taxon>Aplysiidae</taxon>
        <taxon>Aplysia</taxon>
    </lineage>
</organism>
<sequence length="304" mass="33357">MWVQLLVLAAAVPAACGMCFGVPLLEQSVACPEPMVYYSPLCICMQPEHKDRLHEISSIRKVPMLERSYLRSPQAYRDKLFALRYRLSASLPDMAGYGYGSSADGVRPPLLLFPDRLMMPSAALAPSTSNHVPRSWQIGGLQEAWSRDAFASGGIPSIMSAVKAPSEPWSAGNPNDLNTLSLMERLQMLRNMWRDRVIAQAESRLATPSLASDFYNRLPSTGISPDTSRSFLQLAAGIPDMPHSGSSIKQKQTTDAKSKKSSLLSLKRAALTAQGLEHTLPKDTPRRTNSFLRSTRRLKAATGP</sequence>
<keyword evidence="2" id="KW-0732">Signal</keyword>
<name>A0ABM0JEF7_APLCA</name>
<dbReference type="Proteomes" id="UP000694888">
    <property type="component" value="Unplaced"/>
</dbReference>
<protein>
    <submittedName>
        <fullName evidence="4">Uncharacterized protein LOC101860953</fullName>
    </submittedName>
</protein>
<evidence type="ECO:0000256" key="2">
    <source>
        <dbReference type="SAM" id="SignalP"/>
    </source>
</evidence>
<accession>A0ABM0JEF7</accession>
<feature type="signal peptide" evidence="2">
    <location>
        <begin position="1"/>
        <end position="17"/>
    </location>
</feature>